<gene>
    <name evidence="3" type="ORF">GCM10010862_16800</name>
</gene>
<comment type="caution">
    <text evidence="3">The sequence shown here is derived from an EMBL/GenBank/DDBJ whole genome shotgun (WGS) entry which is preliminary data.</text>
</comment>
<dbReference type="Gene3D" id="2.120.10.30">
    <property type="entry name" value="TolB, C-terminal domain"/>
    <property type="match status" value="1"/>
</dbReference>
<proteinExistence type="predicted"/>
<dbReference type="EMBL" id="BSNS01000007">
    <property type="protein sequence ID" value="GLQ54421.1"/>
    <property type="molecule type" value="Genomic_DNA"/>
</dbReference>
<evidence type="ECO:0000256" key="1">
    <source>
        <dbReference type="ARBA" id="ARBA00022801"/>
    </source>
</evidence>
<dbReference type="PANTHER" id="PTHR47572">
    <property type="entry name" value="LIPOPROTEIN-RELATED"/>
    <property type="match status" value="1"/>
</dbReference>
<dbReference type="InterPro" id="IPR011042">
    <property type="entry name" value="6-blade_b-propeller_TolB-like"/>
</dbReference>
<evidence type="ECO:0000313" key="4">
    <source>
        <dbReference type="Proteomes" id="UP001156691"/>
    </source>
</evidence>
<sequence length="282" mass="30119">MPLPAVRDVRTLMTGIVMGECPRWHDGRLWFADWIGETIYALDEAGRLENIAHVASLPISIDWLPAGPMLVVNAAAKQLWRREADGSFAIHAELSALSPHPFNEIVIAANGDVYLNNIDHEFGGEFRPGFIALLKPDGSLAKVADGLAFPNGMAITPDGRTLVCAESYGKQLTAFDIAPDGSLTNRRVWAALDGPPDGICMDAEGAVWSSLGPKCVRVREGGDLLDEVAVDRMAFACMLGGADGKTLFITANEWTGGVPAPGSEPTGRIYTTRVAVPRAGQP</sequence>
<dbReference type="SUPFAM" id="SSF63829">
    <property type="entry name" value="Calcium-dependent phosphotriesterase"/>
    <property type="match status" value="1"/>
</dbReference>
<dbReference type="Pfam" id="PF08450">
    <property type="entry name" value="SGL"/>
    <property type="match status" value="1"/>
</dbReference>
<dbReference type="InterPro" id="IPR013658">
    <property type="entry name" value="SGL"/>
</dbReference>
<keyword evidence="1" id="KW-0378">Hydrolase</keyword>
<keyword evidence="4" id="KW-1185">Reference proteome</keyword>
<dbReference type="Proteomes" id="UP001156691">
    <property type="component" value="Unassembled WGS sequence"/>
</dbReference>
<accession>A0ABQ5W409</accession>
<feature type="domain" description="SMP-30/Gluconolactonase/LRE-like region" evidence="2">
    <location>
        <begin position="18"/>
        <end position="251"/>
    </location>
</feature>
<evidence type="ECO:0000313" key="3">
    <source>
        <dbReference type="EMBL" id="GLQ54421.1"/>
    </source>
</evidence>
<dbReference type="InterPro" id="IPR051262">
    <property type="entry name" value="SMP-30/CGR1_Lactonase"/>
</dbReference>
<evidence type="ECO:0000259" key="2">
    <source>
        <dbReference type="Pfam" id="PF08450"/>
    </source>
</evidence>
<reference evidence="4" key="1">
    <citation type="journal article" date="2019" name="Int. J. Syst. Evol. Microbiol.">
        <title>The Global Catalogue of Microorganisms (GCM) 10K type strain sequencing project: providing services to taxonomists for standard genome sequencing and annotation.</title>
        <authorList>
            <consortium name="The Broad Institute Genomics Platform"/>
            <consortium name="The Broad Institute Genome Sequencing Center for Infectious Disease"/>
            <person name="Wu L."/>
            <person name="Ma J."/>
        </authorList>
    </citation>
    <scope>NUCLEOTIDE SEQUENCE [LARGE SCALE GENOMIC DNA]</scope>
    <source>
        <strain evidence="4">NBRC 112416</strain>
    </source>
</reference>
<protein>
    <submittedName>
        <fullName evidence="3">Gluconolactonase</fullName>
    </submittedName>
</protein>
<organism evidence="3 4">
    <name type="scientific">Devosia nitrariae</name>
    <dbReference type="NCBI Taxonomy" id="2071872"/>
    <lineage>
        <taxon>Bacteria</taxon>
        <taxon>Pseudomonadati</taxon>
        <taxon>Pseudomonadota</taxon>
        <taxon>Alphaproteobacteria</taxon>
        <taxon>Hyphomicrobiales</taxon>
        <taxon>Devosiaceae</taxon>
        <taxon>Devosia</taxon>
    </lineage>
</organism>
<dbReference type="RefSeq" id="WP_284339856.1">
    <property type="nucleotide sequence ID" value="NZ_BSNS01000007.1"/>
</dbReference>
<dbReference type="PANTHER" id="PTHR47572:SF4">
    <property type="entry name" value="LACTONASE DRP35"/>
    <property type="match status" value="1"/>
</dbReference>
<name>A0ABQ5W409_9HYPH</name>